<dbReference type="Proteomes" id="UP000598820">
    <property type="component" value="Unassembled WGS sequence"/>
</dbReference>
<comment type="caution">
    <text evidence="3">The sequence shown here is derived from an EMBL/GenBank/DDBJ whole genome shotgun (WGS) entry which is preliminary data.</text>
</comment>
<protein>
    <recommendedName>
        <fullName evidence="5">DUF5666 domain-containing protein</fullName>
    </recommendedName>
</protein>
<dbReference type="AlphaFoldDB" id="A0A927AV02"/>
<evidence type="ECO:0000256" key="1">
    <source>
        <dbReference type="SAM" id="MobiDB-lite"/>
    </source>
</evidence>
<dbReference type="RefSeq" id="WP_190891858.1">
    <property type="nucleotide sequence ID" value="NZ_JACWZY010000039.1"/>
</dbReference>
<feature type="region of interest" description="Disordered" evidence="1">
    <location>
        <begin position="25"/>
        <end position="77"/>
    </location>
</feature>
<accession>A0A927AV02</accession>
<dbReference type="EMBL" id="JACWZY010000039">
    <property type="protein sequence ID" value="MBD2704912.1"/>
    <property type="molecule type" value="Genomic_DNA"/>
</dbReference>
<keyword evidence="4" id="KW-1185">Reference proteome</keyword>
<gene>
    <name evidence="3" type="ORF">IC229_30045</name>
</gene>
<feature type="signal peptide" evidence="2">
    <location>
        <begin position="1"/>
        <end position="24"/>
    </location>
</feature>
<evidence type="ECO:0000256" key="2">
    <source>
        <dbReference type="SAM" id="SignalP"/>
    </source>
</evidence>
<evidence type="ECO:0000313" key="4">
    <source>
        <dbReference type="Proteomes" id="UP000598820"/>
    </source>
</evidence>
<proteinExistence type="predicted"/>
<evidence type="ECO:0008006" key="5">
    <source>
        <dbReference type="Google" id="ProtNLM"/>
    </source>
</evidence>
<keyword evidence="2" id="KW-0732">Signal</keyword>
<reference evidence="3" key="1">
    <citation type="submission" date="2020-09" db="EMBL/GenBank/DDBJ databases">
        <authorList>
            <person name="Kim M.K."/>
        </authorList>
    </citation>
    <scope>NUCLEOTIDE SEQUENCE</scope>
    <source>
        <strain evidence="3">BT702</strain>
    </source>
</reference>
<organism evidence="3 4">
    <name type="scientific">Spirosoma profusum</name>
    <dbReference type="NCBI Taxonomy" id="2771354"/>
    <lineage>
        <taxon>Bacteria</taxon>
        <taxon>Pseudomonadati</taxon>
        <taxon>Bacteroidota</taxon>
        <taxon>Cytophagia</taxon>
        <taxon>Cytophagales</taxon>
        <taxon>Cytophagaceae</taxon>
        <taxon>Spirosoma</taxon>
    </lineage>
</organism>
<feature type="chain" id="PRO_5037196216" description="DUF5666 domain-containing protein" evidence="2">
    <location>
        <begin position="25"/>
        <end position="264"/>
    </location>
</feature>
<name>A0A927AV02_9BACT</name>
<evidence type="ECO:0000313" key="3">
    <source>
        <dbReference type="EMBL" id="MBD2704912.1"/>
    </source>
</evidence>
<sequence length="264" mass="27955">METNAKLITLASLIATLTAPLVHAQDQAPTSQPAPPVALNSPDRAQPPMGPGRRHGGDRRPGGADRLPGLRGMHSRGLTSLTTVSGTVGQWVGNDDAILNGFTLNSGSATTTVKFPTHLGEEVQKAVKTGGSVSVSGYTETSPRGETFFLMNSLNAGKTTVTNTPPAAPITQPETPALTTISGRIADYRLDKEGRANGLILDDKTIVNIPSHVAYQLTNLAQKGSTITVQGYPRTVRNGQVQLEKRNIMRASVLTINGQQYLVR</sequence>